<proteinExistence type="predicted"/>
<dbReference type="EC" id="2.4.-.-" evidence="2"/>
<protein>
    <submittedName>
        <fullName evidence="2">Glycosyltransferase</fullName>
        <ecNumber evidence="2">2.4.-.-</ecNumber>
    </submittedName>
</protein>
<evidence type="ECO:0000313" key="2">
    <source>
        <dbReference type="EMBL" id="MDN7241708.1"/>
    </source>
</evidence>
<feature type="domain" description="Glycosyl transferase family 1" evidence="1">
    <location>
        <begin position="204"/>
        <end position="370"/>
    </location>
</feature>
<keyword evidence="2" id="KW-0808">Transferase</keyword>
<dbReference type="RefSeq" id="WP_301723317.1">
    <property type="nucleotide sequence ID" value="NZ_JAUJWV010000001.1"/>
</dbReference>
<dbReference type="Pfam" id="PF00534">
    <property type="entry name" value="Glycos_transf_1"/>
    <property type="match status" value="1"/>
</dbReference>
<sequence length="400" mass="45857">MTEVKTIVICGPFKFPYGDAGANRVLEIAKTLRLANRKVLVIGTGTLRKEDRVSDGTFCCEGITYDSIYNEDIKKLYRACKLLTGGIAYLSVINKHKIKAVEAIISYGGYVSGNYLLFPIVKWIRKEKFIVDVVEWYSPEQFKYRYFNFSYIDAQIGVRFLYPRVKNLITISKFLEKYYREMGCNVVNIPPLTSLSDESYPKSKKIIENRGKLKLIYAGSIGKKDFLDKILIGLSLLSSEKIKMIEMNIYGSTEREIEKYMDKNKLAFNKIRHSVFVHGKVKKSDVLKAISNSHFTVLLRPQQRYSQAGFPSKIPESLALGTPVILNYSSDLALYIKNEVEGLVVQDFTPEAFAETINDALNLDETKVNFMREMAKEKAITCFHPLKFFDKMNKFLKEIK</sequence>
<dbReference type="EMBL" id="JAUJWV010000001">
    <property type="protein sequence ID" value="MDN7241708.1"/>
    <property type="molecule type" value="Genomic_DNA"/>
</dbReference>
<keyword evidence="3" id="KW-1185">Reference proteome</keyword>
<dbReference type="Proteomes" id="UP001172055">
    <property type="component" value="Unassembled WGS sequence"/>
</dbReference>
<gene>
    <name evidence="2" type="ORF">QWY14_07875</name>
</gene>
<dbReference type="InterPro" id="IPR001296">
    <property type="entry name" value="Glyco_trans_1"/>
</dbReference>
<organism evidence="2 3">
    <name type="scientific">Planococcus shixiaomingii</name>
    <dbReference type="NCBI Taxonomy" id="3058393"/>
    <lineage>
        <taxon>Bacteria</taxon>
        <taxon>Bacillati</taxon>
        <taxon>Bacillota</taxon>
        <taxon>Bacilli</taxon>
        <taxon>Bacillales</taxon>
        <taxon>Caryophanaceae</taxon>
        <taxon>Planococcus</taxon>
    </lineage>
</organism>
<evidence type="ECO:0000313" key="3">
    <source>
        <dbReference type="Proteomes" id="UP001172055"/>
    </source>
</evidence>
<evidence type="ECO:0000259" key="1">
    <source>
        <dbReference type="Pfam" id="PF00534"/>
    </source>
</evidence>
<comment type="caution">
    <text evidence="2">The sequence shown here is derived from an EMBL/GenBank/DDBJ whole genome shotgun (WGS) entry which is preliminary data.</text>
</comment>
<dbReference type="Gene3D" id="3.40.50.2000">
    <property type="entry name" value="Glycogen Phosphorylase B"/>
    <property type="match status" value="1"/>
</dbReference>
<reference evidence="2 3" key="1">
    <citation type="submission" date="2023-06" db="EMBL/GenBank/DDBJ databases">
        <title>Novel species in genus Planococcus.</title>
        <authorList>
            <person name="Ning S."/>
        </authorList>
    </citation>
    <scope>NUCLEOTIDE SEQUENCE [LARGE SCALE GENOMIC DNA]</scope>
    <source>
        <strain evidence="2 3">N028</strain>
    </source>
</reference>
<name>A0ABT8N1E1_9BACL</name>
<keyword evidence="2" id="KW-0328">Glycosyltransferase</keyword>
<dbReference type="GO" id="GO:0016757">
    <property type="term" value="F:glycosyltransferase activity"/>
    <property type="evidence" value="ECO:0007669"/>
    <property type="project" value="UniProtKB-KW"/>
</dbReference>
<accession>A0ABT8N1E1</accession>
<dbReference type="SUPFAM" id="SSF53756">
    <property type="entry name" value="UDP-Glycosyltransferase/glycogen phosphorylase"/>
    <property type="match status" value="1"/>
</dbReference>